<keyword evidence="4" id="KW-0975">Bacterial flagellum</keyword>
<comment type="similarity">
    <text evidence="3">Belongs to the bacterial flagellin family.</text>
</comment>
<keyword evidence="6" id="KW-0969">Cilium</keyword>
<keyword evidence="6" id="KW-0282">Flagellum</keyword>
<dbReference type="EMBL" id="JAWXXV010000001">
    <property type="protein sequence ID" value="MDX5983321.1"/>
    <property type="molecule type" value="Genomic_DNA"/>
</dbReference>
<sequence>MQIGTSQFYATGASQLGKLSAQADTLNTQIATGKKITAPSQDVVAYNRLSSIKQANADNTAYASNISLAKSLLQQSDTTLTAVTSQLQRAAELTTQAANGTLNDANRKAIATELQSIRDDLVNLAGTTDARGQPLFAAATGKGAVTQAADGTVTFDGTGEVPAIPVGDGTDVRATDSAQRVFGGISDGKGGTTDIFAVLSTYISALNAGGTATASAASGTAATAIQSALNQVSDVQGSVGARAARLDIVSSQATDAAGAREVDRTALEDTDISTAIVDLQKTMTILQATQASFTKLGQLSLFDYLK</sequence>
<dbReference type="Pfam" id="PF00669">
    <property type="entry name" value="Flagellin_N"/>
    <property type="match status" value="1"/>
</dbReference>
<evidence type="ECO:0000313" key="7">
    <source>
        <dbReference type="Proteomes" id="UP001279660"/>
    </source>
</evidence>
<comment type="subcellular location">
    <subcellularLocation>
        <location evidence="1">Bacterial flagellum</location>
    </subcellularLocation>
    <subcellularLocation>
        <location evidence="2">Secreted</location>
    </subcellularLocation>
</comment>
<dbReference type="InterPro" id="IPR001029">
    <property type="entry name" value="Flagellin_N"/>
</dbReference>
<evidence type="ECO:0000259" key="5">
    <source>
        <dbReference type="Pfam" id="PF00669"/>
    </source>
</evidence>
<evidence type="ECO:0000256" key="1">
    <source>
        <dbReference type="ARBA" id="ARBA00004365"/>
    </source>
</evidence>
<keyword evidence="6" id="KW-0966">Cell projection</keyword>
<evidence type="ECO:0000256" key="3">
    <source>
        <dbReference type="ARBA" id="ARBA00005709"/>
    </source>
</evidence>
<dbReference type="NCBIfam" id="TIGR02550">
    <property type="entry name" value="flagell_flgL"/>
    <property type="match status" value="1"/>
</dbReference>
<dbReference type="InterPro" id="IPR001492">
    <property type="entry name" value="Flagellin"/>
</dbReference>
<dbReference type="PANTHER" id="PTHR42792">
    <property type="entry name" value="FLAGELLIN"/>
    <property type="match status" value="1"/>
</dbReference>
<evidence type="ECO:0000256" key="2">
    <source>
        <dbReference type="ARBA" id="ARBA00004613"/>
    </source>
</evidence>
<dbReference type="RefSeq" id="WP_010405305.1">
    <property type="nucleotide sequence ID" value="NZ_JAWXXV010000001.1"/>
</dbReference>
<comment type="caution">
    <text evidence="6">The sequence shown here is derived from an EMBL/GenBank/DDBJ whole genome shotgun (WGS) entry which is preliminary data.</text>
</comment>
<keyword evidence="7" id="KW-1185">Reference proteome</keyword>
<protein>
    <submittedName>
        <fullName evidence="6">Flagellar hook-associated protein FlgL</fullName>
    </submittedName>
</protein>
<evidence type="ECO:0000313" key="6">
    <source>
        <dbReference type="EMBL" id="MDX5983321.1"/>
    </source>
</evidence>
<dbReference type="InterPro" id="IPR013384">
    <property type="entry name" value="Flagell_FlgL"/>
</dbReference>
<organism evidence="6 7">
    <name type="scientific">Sphingomonas echinoides</name>
    <dbReference type="NCBI Taxonomy" id="59803"/>
    <lineage>
        <taxon>Bacteria</taxon>
        <taxon>Pseudomonadati</taxon>
        <taxon>Pseudomonadota</taxon>
        <taxon>Alphaproteobacteria</taxon>
        <taxon>Sphingomonadales</taxon>
        <taxon>Sphingomonadaceae</taxon>
        <taxon>Sphingomonas</taxon>
    </lineage>
</organism>
<feature type="domain" description="Flagellin N-terminal" evidence="5">
    <location>
        <begin position="11"/>
        <end position="138"/>
    </location>
</feature>
<dbReference type="Gene3D" id="1.20.1330.10">
    <property type="entry name" value="f41 fragment of flagellin, N-terminal domain"/>
    <property type="match status" value="1"/>
</dbReference>
<proteinExistence type="inferred from homology"/>
<accession>A0ABU4PGJ8</accession>
<dbReference type="PANTHER" id="PTHR42792:SF1">
    <property type="entry name" value="FLAGELLAR HOOK-ASSOCIATED PROTEIN 3"/>
    <property type="match status" value="1"/>
</dbReference>
<reference evidence="6 7" key="1">
    <citation type="submission" date="2023-11" db="EMBL/GenBank/DDBJ databases">
        <title>MicrobeMod: A computational toolkit for identifying prokaryotic methylation and restriction-modification with nanopore sequencing.</title>
        <authorList>
            <person name="Crits-Christoph A."/>
            <person name="Kang S.C."/>
            <person name="Lee H."/>
            <person name="Ostrov N."/>
        </authorList>
    </citation>
    <scope>NUCLEOTIDE SEQUENCE [LARGE SCALE GENOMIC DNA]</scope>
    <source>
        <strain evidence="6 7">ATCC 14820</strain>
    </source>
</reference>
<evidence type="ECO:0000256" key="4">
    <source>
        <dbReference type="ARBA" id="ARBA00023143"/>
    </source>
</evidence>
<dbReference type="Proteomes" id="UP001279660">
    <property type="component" value="Unassembled WGS sequence"/>
</dbReference>
<gene>
    <name evidence="6" type="primary">flgL</name>
    <name evidence="6" type="ORF">SIL82_03550</name>
</gene>
<dbReference type="SUPFAM" id="SSF64518">
    <property type="entry name" value="Phase 1 flagellin"/>
    <property type="match status" value="1"/>
</dbReference>
<name>A0ABU4PGJ8_9SPHN</name>